<feature type="transmembrane region" description="Helical" evidence="1">
    <location>
        <begin position="214"/>
        <end position="232"/>
    </location>
</feature>
<dbReference type="Pfam" id="PF02517">
    <property type="entry name" value="Rce1-like"/>
    <property type="match status" value="1"/>
</dbReference>
<keyword evidence="4" id="KW-1185">Reference proteome</keyword>
<proteinExistence type="predicted"/>
<keyword evidence="1" id="KW-0472">Membrane</keyword>
<dbReference type="GeneID" id="81125273"/>
<evidence type="ECO:0000259" key="2">
    <source>
        <dbReference type="Pfam" id="PF02517"/>
    </source>
</evidence>
<protein>
    <submittedName>
        <fullName evidence="3">CPBP family intramembrane glutamic endopeptidase</fullName>
        <ecNumber evidence="3">3.4.-.-</ecNumber>
    </submittedName>
</protein>
<dbReference type="AlphaFoldDB" id="A0ABD5W918"/>
<gene>
    <name evidence="3" type="ORF">ACFQL9_07705</name>
</gene>
<feature type="transmembrane region" description="Helical" evidence="1">
    <location>
        <begin position="70"/>
        <end position="94"/>
    </location>
</feature>
<dbReference type="InterPro" id="IPR003675">
    <property type="entry name" value="Rce1/LyrA-like_dom"/>
</dbReference>
<organism evidence="3 4">
    <name type="scientific">Halobaculum lipolyticum</name>
    <dbReference type="NCBI Taxonomy" id="3032001"/>
    <lineage>
        <taxon>Archaea</taxon>
        <taxon>Methanobacteriati</taxon>
        <taxon>Methanobacteriota</taxon>
        <taxon>Stenosarchaea group</taxon>
        <taxon>Halobacteria</taxon>
        <taxon>Halobacteriales</taxon>
        <taxon>Haloferacaceae</taxon>
        <taxon>Halobaculum</taxon>
    </lineage>
</organism>
<dbReference type="GO" id="GO:0080120">
    <property type="term" value="P:CAAX-box protein maturation"/>
    <property type="evidence" value="ECO:0007669"/>
    <property type="project" value="UniProtKB-ARBA"/>
</dbReference>
<feature type="transmembrane region" description="Helical" evidence="1">
    <location>
        <begin position="114"/>
        <end position="135"/>
    </location>
</feature>
<feature type="transmembrane region" description="Helical" evidence="1">
    <location>
        <begin position="187"/>
        <end position="208"/>
    </location>
</feature>
<comment type="caution">
    <text evidence="3">The sequence shown here is derived from an EMBL/GenBank/DDBJ whole genome shotgun (WGS) entry which is preliminary data.</text>
</comment>
<accession>A0ABD5W918</accession>
<evidence type="ECO:0000256" key="1">
    <source>
        <dbReference type="SAM" id="Phobius"/>
    </source>
</evidence>
<feature type="domain" description="CAAX prenyl protease 2/Lysostaphin resistance protein A-like" evidence="2">
    <location>
        <begin position="156"/>
        <end position="252"/>
    </location>
</feature>
<dbReference type="EC" id="3.4.-.-" evidence="3"/>
<evidence type="ECO:0000313" key="3">
    <source>
        <dbReference type="EMBL" id="MFC7069521.1"/>
    </source>
</evidence>
<dbReference type="GO" id="GO:0004175">
    <property type="term" value="F:endopeptidase activity"/>
    <property type="evidence" value="ECO:0007669"/>
    <property type="project" value="UniProtKB-ARBA"/>
</dbReference>
<dbReference type="RefSeq" id="WP_284030440.1">
    <property type="nucleotide sequence ID" value="NZ_CP126154.1"/>
</dbReference>
<feature type="transmembrane region" description="Helical" evidence="1">
    <location>
        <begin position="38"/>
        <end position="64"/>
    </location>
</feature>
<keyword evidence="1" id="KW-1133">Transmembrane helix</keyword>
<keyword evidence="3" id="KW-0378">Hydrolase</keyword>
<dbReference type="Proteomes" id="UP001596461">
    <property type="component" value="Unassembled WGS sequence"/>
</dbReference>
<feature type="transmembrane region" description="Helical" evidence="1">
    <location>
        <begin position="239"/>
        <end position="261"/>
    </location>
</feature>
<sequence length="288" mass="30241">MSELGPLQRVAAAVRSLVRRLHRWYLARDPRLRALTEALVLGVGGIVAALIVVLVALLGLGLVGYQPSQFVLVGLQLVLVQGVSFGGFASLYLIRRGRSPLSLFRFPSLRDVGVAVGGFVGSFSLLIAASYVVTQTGAPTAENSVAQIGAENPEVLLLLIPAAFIFIGPGEEILFRGVVQSRLREAFSPWVAIPVASVIFGAVHFVALTGAAPGRIVTIGILSALTLVFGAAYEYTDNLVVPAFIHGAYDAVLFASLYVFVVYGPEAESPGQAASMAATDLLVALPVV</sequence>
<reference evidence="3 4" key="1">
    <citation type="journal article" date="2019" name="Int. J. Syst. Evol. Microbiol.">
        <title>The Global Catalogue of Microorganisms (GCM) 10K type strain sequencing project: providing services to taxonomists for standard genome sequencing and annotation.</title>
        <authorList>
            <consortium name="The Broad Institute Genomics Platform"/>
            <consortium name="The Broad Institute Genome Sequencing Center for Infectious Disease"/>
            <person name="Wu L."/>
            <person name="Ma J."/>
        </authorList>
    </citation>
    <scope>NUCLEOTIDE SEQUENCE [LARGE SCALE GENOMIC DNA]</scope>
    <source>
        <strain evidence="3 4">DT31</strain>
    </source>
</reference>
<feature type="transmembrane region" description="Helical" evidence="1">
    <location>
        <begin position="155"/>
        <end position="175"/>
    </location>
</feature>
<evidence type="ECO:0000313" key="4">
    <source>
        <dbReference type="Proteomes" id="UP001596461"/>
    </source>
</evidence>
<name>A0ABD5W918_9EURY</name>
<keyword evidence="1" id="KW-0812">Transmembrane</keyword>
<dbReference type="EMBL" id="JBHTAH010000005">
    <property type="protein sequence ID" value="MFC7069521.1"/>
    <property type="molecule type" value="Genomic_DNA"/>
</dbReference>